<organism evidence="1 2">
    <name type="scientific">Ricinus communis</name>
    <name type="common">Castor bean</name>
    <dbReference type="NCBI Taxonomy" id="3988"/>
    <lineage>
        <taxon>Eukaryota</taxon>
        <taxon>Viridiplantae</taxon>
        <taxon>Streptophyta</taxon>
        <taxon>Embryophyta</taxon>
        <taxon>Tracheophyta</taxon>
        <taxon>Spermatophyta</taxon>
        <taxon>Magnoliopsida</taxon>
        <taxon>eudicotyledons</taxon>
        <taxon>Gunneridae</taxon>
        <taxon>Pentapetalae</taxon>
        <taxon>rosids</taxon>
        <taxon>fabids</taxon>
        <taxon>Malpighiales</taxon>
        <taxon>Euphorbiaceae</taxon>
        <taxon>Acalyphoideae</taxon>
        <taxon>Acalypheae</taxon>
        <taxon>Ricinus</taxon>
    </lineage>
</organism>
<protein>
    <submittedName>
        <fullName evidence="1">Uncharacterized protein</fullName>
    </submittedName>
</protein>
<keyword evidence="2" id="KW-1185">Reference proteome</keyword>
<dbReference type="Proteomes" id="UP000008311">
    <property type="component" value="Unassembled WGS sequence"/>
</dbReference>
<sequence>MPSRIAAKGWESTARCFPTLFAPWDRMPCHAFFATGVKWRYCKLRWSNSNISPLLQFICDILSTSPCPFPCLVWRAEWGNGCSIAARFADKRAYLRW</sequence>
<reference evidence="2" key="1">
    <citation type="journal article" date="2010" name="Nat. Biotechnol.">
        <title>Draft genome sequence of the oilseed species Ricinus communis.</title>
        <authorList>
            <person name="Chan A.P."/>
            <person name="Crabtree J."/>
            <person name="Zhao Q."/>
            <person name="Lorenzi H."/>
            <person name="Orvis J."/>
            <person name="Puiu D."/>
            <person name="Melake-Berhan A."/>
            <person name="Jones K.M."/>
            <person name="Redman J."/>
            <person name="Chen G."/>
            <person name="Cahoon E.B."/>
            <person name="Gedil M."/>
            <person name="Stanke M."/>
            <person name="Haas B.J."/>
            <person name="Wortman J.R."/>
            <person name="Fraser-Liggett C.M."/>
            <person name="Ravel J."/>
            <person name="Rabinowicz P.D."/>
        </authorList>
    </citation>
    <scope>NUCLEOTIDE SEQUENCE [LARGE SCALE GENOMIC DNA]</scope>
    <source>
        <strain evidence="2">cv. Hale</strain>
    </source>
</reference>
<gene>
    <name evidence="1" type="ORF">RCOM_1801670</name>
</gene>
<evidence type="ECO:0000313" key="1">
    <source>
        <dbReference type="EMBL" id="EEF25558.1"/>
    </source>
</evidence>
<accession>B9TF05</accession>
<name>B9TF05_RICCO</name>
<evidence type="ECO:0000313" key="2">
    <source>
        <dbReference type="Proteomes" id="UP000008311"/>
    </source>
</evidence>
<dbReference type="InParanoid" id="B9TF05"/>
<dbReference type="EMBL" id="EQ979422">
    <property type="protein sequence ID" value="EEF25558.1"/>
    <property type="molecule type" value="Genomic_DNA"/>
</dbReference>
<dbReference type="AlphaFoldDB" id="B9TF05"/>
<proteinExistence type="predicted"/>